<dbReference type="RefSeq" id="WP_259867122.1">
    <property type="nucleotide sequence ID" value="NZ_JAMQJZ010000017.1"/>
</dbReference>
<proteinExistence type="predicted"/>
<dbReference type="Proteomes" id="UP001145072">
    <property type="component" value="Unassembled WGS sequence"/>
</dbReference>
<dbReference type="InterPro" id="IPR002109">
    <property type="entry name" value="Glutaredoxin"/>
</dbReference>
<dbReference type="GO" id="GO:0009055">
    <property type="term" value="F:electron transfer activity"/>
    <property type="evidence" value="ECO:0007669"/>
    <property type="project" value="TreeGrafter"/>
</dbReference>
<accession>A0A9X3WRP4</accession>
<organism evidence="2 3">
    <name type="scientific">Aquibacillus koreensis</name>
    <dbReference type="NCBI Taxonomy" id="279446"/>
    <lineage>
        <taxon>Bacteria</taxon>
        <taxon>Bacillati</taxon>
        <taxon>Bacillota</taxon>
        <taxon>Bacilli</taxon>
        <taxon>Bacillales</taxon>
        <taxon>Bacillaceae</taxon>
        <taxon>Aquibacillus</taxon>
    </lineage>
</organism>
<gene>
    <name evidence="2" type="ORF">NC661_17565</name>
</gene>
<sequence>MNRHNVIVYTSNSCQECEKVLSCLDELGITYTEKNISEDHEYRKELQKEKVYATPAVFYGKQVILGYQKQKLIRALG</sequence>
<name>A0A9X3WRP4_9BACI</name>
<dbReference type="GO" id="GO:0045454">
    <property type="term" value="P:cell redox homeostasis"/>
    <property type="evidence" value="ECO:0007669"/>
    <property type="project" value="TreeGrafter"/>
</dbReference>
<dbReference type="CDD" id="cd02976">
    <property type="entry name" value="NrdH"/>
    <property type="match status" value="1"/>
</dbReference>
<evidence type="ECO:0000259" key="1">
    <source>
        <dbReference type="Pfam" id="PF00462"/>
    </source>
</evidence>
<reference evidence="2" key="1">
    <citation type="submission" date="2022-06" db="EMBL/GenBank/DDBJ databases">
        <title>Aquibacillus sp. a new bacterium isolated from soil saline samples.</title>
        <authorList>
            <person name="Galisteo C."/>
            <person name="De La Haba R."/>
            <person name="Sanchez-Porro C."/>
            <person name="Ventosa A."/>
        </authorList>
    </citation>
    <scope>NUCLEOTIDE SEQUENCE</scope>
    <source>
        <strain evidence="2">JCM 12387</strain>
    </source>
</reference>
<dbReference type="EMBL" id="JAMQJZ010000017">
    <property type="protein sequence ID" value="MDC3422159.1"/>
    <property type="molecule type" value="Genomic_DNA"/>
</dbReference>
<dbReference type="InterPro" id="IPR051548">
    <property type="entry name" value="Grx-like_ET"/>
</dbReference>
<comment type="caution">
    <text evidence="2">The sequence shown here is derived from an EMBL/GenBank/DDBJ whole genome shotgun (WGS) entry which is preliminary data.</text>
</comment>
<evidence type="ECO:0000313" key="3">
    <source>
        <dbReference type="Proteomes" id="UP001145072"/>
    </source>
</evidence>
<dbReference type="Pfam" id="PF00462">
    <property type="entry name" value="Glutaredoxin"/>
    <property type="match status" value="1"/>
</dbReference>
<dbReference type="AlphaFoldDB" id="A0A9X3WRP4"/>
<protein>
    <submittedName>
        <fullName evidence="2">Glutaredoxin family protein</fullName>
    </submittedName>
</protein>
<dbReference type="Gene3D" id="3.40.30.10">
    <property type="entry name" value="Glutaredoxin"/>
    <property type="match status" value="1"/>
</dbReference>
<dbReference type="PANTHER" id="PTHR34386:SF1">
    <property type="entry name" value="GLUTAREDOXIN-LIKE PROTEIN NRDH"/>
    <property type="match status" value="1"/>
</dbReference>
<dbReference type="PROSITE" id="PS51354">
    <property type="entry name" value="GLUTAREDOXIN_2"/>
    <property type="match status" value="1"/>
</dbReference>
<keyword evidence="3" id="KW-1185">Reference proteome</keyword>
<dbReference type="PANTHER" id="PTHR34386">
    <property type="entry name" value="GLUTAREDOXIN"/>
    <property type="match status" value="1"/>
</dbReference>
<dbReference type="InterPro" id="IPR036249">
    <property type="entry name" value="Thioredoxin-like_sf"/>
</dbReference>
<dbReference type="SUPFAM" id="SSF52833">
    <property type="entry name" value="Thioredoxin-like"/>
    <property type="match status" value="1"/>
</dbReference>
<feature type="domain" description="Glutaredoxin" evidence="1">
    <location>
        <begin position="6"/>
        <end position="64"/>
    </location>
</feature>
<evidence type="ECO:0000313" key="2">
    <source>
        <dbReference type="EMBL" id="MDC3422159.1"/>
    </source>
</evidence>